<dbReference type="AlphaFoldDB" id="A0A2H3NYQ7"/>
<reference evidence="1 2" key="1">
    <citation type="submission" date="2017-10" db="EMBL/GenBank/DDBJ databases">
        <title>Draft genome of Longimonas halophila.</title>
        <authorList>
            <person name="Goh K.M."/>
            <person name="Shamsir M.S."/>
            <person name="Lim S.W."/>
        </authorList>
    </citation>
    <scope>NUCLEOTIDE SEQUENCE [LARGE SCALE GENOMIC DNA]</scope>
    <source>
        <strain evidence="1 2">KCTC 42399</strain>
    </source>
</reference>
<evidence type="ECO:0000313" key="1">
    <source>
        <dbReference type="EMBL" id="PEN05779.1"/>
    </source>
</evidence>
<protein>
    <recommendedName>
        <fullName evidence="3">DUF2064 domain-containing protein</fullName>
    </recommendedName>
</protein>
<dbReference type="SUPFAM" id="SSF53448">
    <property type="entry name" value="Nucleotide-diphospho-sugar transferases"/>
    <property type="match status" value="1"/>
</dbReference>
<dbReference type="Proteomes" id="UP000221024">
    <property type="component" value="Unassembled WGS sequence"/>
</dbReference>
<evidence type="ECO:0000313" key="2">
    <source>
        <dbReference type="Proteomes" id="UP000221024"/>
    </source>
</evidence>
<dbReference type="InterPro" id="IPR029044">
    <property type="entry name" value="Nucleotide-diphossugar_trans"/>
</dbReference>
<comment type="caution">
    <text evidence="1">The sequence shown here is derived from an EMBL/GenBank/DDBJ whole genome shotgun (WGS) entry which is preliminary data.</text>
</comment>
<evidence type="ECO:0008006" key="3">
    <source>
        <dbReference type="Google" id="ProtNLM"/>
    </source>
</evidence>
<dbReference type="EMBL" id="PDEP01000011">
    <property type="protein sequence ID" value="PEN05779.1"/>
    <property type="molecule type" value="Genomic_DNA"/>
</dbReference>
<accession>A0A2H3NYQ7</accession>
<dbReference type="OrthoDB" id="9798250at2"/>
<proteinExistence type="predicted"/>
<keyword evidence="2" id="KW-1185">Reference proteome</keyword>
<sequence length="255" mass="27506">MYRRHGPLYSVGCHCLLPPAAPPVPASSTAILLFSHRPAREWSNKQFVPGDYATSAQVAHTLHTHTVQTVHRSGYPVIEVDGAAQRGETFGERLTNAFADAFDAGYDRVIAVGGDCPTLHEVNWNAVHTRLGSGQPVIGPTPGGGTYLIGLHRSHFNAQALAHLPWQSPQLGAALQHHLRNAHGTVAVLTSRRDVNTVRDLVALLRQTPLPVRPLANRLRRVLGWGTPSLCTSLRWIHAPQSAVASVRGPPAAHA</sequence>
<dbReference type="Gene3D" id="3.90.550.10">
    <property type="entry name" value="Spore Coat Polysaccharide Biosynthesis Protein SpsA, Chain A"/>
    <property type="match status" value="1"/>
</dbReference>
<gene>
    <name evidence="1" type="ORF">CRI93_11800</name>
</gene>
<dbReference type="Pfam" id="PF09837">
    <property type="entry name" value="DUF2064"/>
    <property type="match status" value="1"/>
</dbReference>
<dbReference type="PANTHER" id="PTHR36529:SF1">
    <property type="entry name" value="GLYCOSYLTRANSFERASE"/>
    <property type="match status" value="1"/>
</dbReference>
<name>A0A2H3NYQ7_9BACT</name>
<dbReference type="PANTHER" id="PTHR36529">
    <property type="entry name" value="SLL1095 PROTEIN"/>
    <property type="match status" value="1"/>
</dbReference>
<organism evidence="1 2">
    <name type="scientific">Longimonas halophila</name>
    <dbReference type="NCBI Taxonomy" id="1469170"/>
    <lineage>
        <taxon>Bacteria</taxon>
        <taxon>Pseudomonadati</taxon>
        <taxon>Rhodothermota</taxon>
        <taxon>Rhodothermia</taxon>
        <taxon>Rhodothermales</taxon>
        <taxon>Salisaetaceae</taxon>
        <taxon>Longimonas</taxon>
    </lineage>
</organism>
<dbReference type="InterPro" id="IPR018641">
    <property type="entry name" value="Trfase_1_rSAM/seldom-assoc"/>
</dbReference>